<name>A0A2C4QUZ6_9BACI</name>
<protein>
    <submittedName>
        <fullName evidence="1">Uncharacterized protein</fullName>
    </submittedName>
</protein>
<comment type="caution">
    <text evidence="1">The sequence shown here is derived from an EMBL/GenBank/DDBJ whole genome shotgun (WGS) entry which is preliminary data.</text>
</comment>
<evidence type="ECO:0000313" key="1">
    <source>
        <dbReference type="EMBL" id="PHD68877.1"/>
    </source>
</evidence>
<evidence type="ECO:0000313" key="2">
    <source>
        <dbReference type="Proteomes" id="UP000225997"/>
    </source>
</evidence>
<proteinExistence type="predicted"/>
<dbReference type="Proteomes" id="UP000225997">
    <property type="component" value="Unassembled WGS sequence"/>
</dbReference>
<organism evidence="1 2">
    <name type="scientific">Bacillus toyonensis</name>
    <dbReference type="NCBI Taxonomy" id="155322"/>
    <lineage>
        <taxon>Bacteria</taxon>
        <taxon>Bacillati</taxon>
        <taxon>Bacillota</taxon>
        <taxon>Bacilli</taxon>
        <taxon>Bacillales</taxon>
        <taxon>Bacillaceae</taxon>
        <taxon>Bacillus</taxon>
        <taxon>Bacillus cereus group</taxon>
    </lineage>
</organism>
<dbReference type="AlphaFoldDB" id="A0A2C4QUZ6"/>
<accession>A0A2C4QUZ6</accession>
<dbReference type="EMBL" id="NUSQ01000069">
    <property type="protein sequence ID" value="PHD68877.1"/>
    <property type="molecule type" value="Genomic_DNA"/>
</dbReference>
<gene>
    <name evidence="1" type="ORF">COF40_16585</name>
</gene>
<sequence length="96" mass="11520">MYVLKNNIFHIKLFCSTAVIQIHQFLSRQMKNKKNLADTRFFSDPKTFLYTETATLYERWLFVNKLNKKGQTLQKEKFVQKFFVSTIFTLKPTMVN</sequence>
<reference evidence="1 2" key="1">
    <citation type="submission" date="2017-09" db="EMBL/GenBank/DDBJ databases">
        <title>Large-scale bioinformatics analysis of Bacillus genomes uncovers conserved roles of natural products in bacterial physiology.</title>
        <authorList>
            <consortium name="Agbiome Team Llc"/>
            <person name="Bleich R.M."/>
            <person name="Grubbs K.J."/>
            <person name="Santa Maria K.C."/>
            <person name="Allen S.E."/>
            <person name="Farag S."/>
            <person name="Shank E.A."/>
            <person name="Bowers A."/>
        </authorList>
    </citation>
    <scope>NUCLEOTIDE SEQUENCE [LARGE SCALE GENOMIC DNA]</scope>
    <source>
        <strain evidence="1 2">AFS044250</strain>
    </source>
</reference>